<evidence type="ECO:0000313" key="2">
    <source>
        <dbReference type="Proteomes" id="UP001144372"/>
    </source>
</evidence>
<dbReference type="InterPro" id="IPR029058">
    <property type="entry name" value="AB_hydrolase_fold"/>
</dbReference>
<keyword evidence="2" id="KW-1185">Reference proteome</keyword>
<proteinExistence type="predicted"/>
<dbReference type="RefSeq" id="WP_281794024.1">
    <property type="nucleotide sequence ID" value="NZ_BSDR01000001.1"/>
</dbReference>
<sequence length="538" mass="60575">MNNHFDAVHDSINCLIRAVEKLPEWNRKILEASLNEAKSAQIYWNAILKYTNEFMAPYWTALKSFSNLEKIKALDSPPEQTARDYLELLQFNIQIANKGLANTFRMASDYHSRKMYEFLAATLNTFLASEGEDIAGYTDRQLRLLDLVVNVYPKAIRDIKAEYGFHFESGGYSKVAETDRFELYQVFPLDKAVQVREDGKPIMIVPPYVLGANILAFLPAENKSYVHCYANQGIPTYIRILKDIDTTPAVQTMTGEDDARDTRYFCEQLKARHGRPVTLNGYCQGGFISVVNLLSGELDGLVDALITCVAPMDGTRSKSLVEYLSHLPPRFRDLGYALKTLPNGNQVVDGKVMSWVYKLKSIETEAPIFTFYRDLLMFDRSDGKPPEISKTAAAVNHWLLYDQKDIPRAITQMSFDSYTIPVSEDGTLPVKIFGRSLNFKRLKEMGIQWLICIGESDDLVDERASLAALDFVEAEVSVFPKGHGAIATSWSMPTSACALHSCFVHKSSRFDTTECRGPVRFQLDLQNAGNDVGYTVNG</sequence>
<name>A0A9W6D5K7_9BACT</name>
<reference evidence="1" key="1">
    <citation type="submission" date="2022-12" db="EMBL/GenBank/DDBJ databases">
        <title>Reference genome sequencing for broad-spectrum identification of bacterial and archaeal isolates by mass spectrometry.</title>
        <authorList>
            <person name="Sekiguchi Y."/>
            <person name="Tourlousse D.M."/>
        </authorList>
    </citation>
    <scope>NUCLEOTIDE SEQUENCE</scope>
    <source>
        <strain evidence="1">ASRB1</strain>
    </source>
</reference>
<dbReference type="SUPFAM" id="SSF53474">
    <property type="entry name" value="alpha/beta-Hydrolases"/>
    <property type="match status" value="1"/>
</dbReference>
<gene>
    <name evidence="1" type="ORF">DAMNIGENAA_20800</name>
</gene>
<dbReference type="Gene3D" id="3.40.50.1820">
    <property type="entry name" value="alpha/beta hydrolase"/>
    <property type="match status" value="1"/>
</dbReference>
<dbReference type="EMBL" id="BSDR01000001">
    <property type="protein sequence ID" value="GLI34647.1"/>
    <property type="molecule type" value="Genomic_DNA"/>
</dbReference>
<dbReference type="Proteomes" id="UP001144372">
    <property type="component" value="Unassembled WGS sequence"/>
</dbReference>
<evidence type="ECO:0008006" key="3">
    <source>
        <dbReference type="Google" id="ProtNLM"/>
    </source>
</evidence>
<protein>
    <recommendedName>
        <fullName evidence="3">Metal transporter</fullName>
    </recommendedName>
</protein>
<evidence type="ECO:0000313" key="1">
    <source>
        <dbReference type="EMBL" id="GLI34647.1"/>
    </source>
</evidence>
<accession>A0A9W6D5K7</accession>
<comment type="caution">
    <text evidence="1">The sequence shown here is derived from an EMBL/GenBank/DDBJ whole genome shotgun (WGS) entry which is preliminary data.</text>
</comment>
<dbReference type="AlphaFoldDB" id="A0A9W6D5K7"/>
<organism evidence="1 2">
    <name type="scientific">Desulforhabdus amnigena</name>
    <dbReference type="NCBI Taxonomy" id="40218"/>
    <lineage>
        <taxon>Bacteria</taxon>
        <taxon>Pseudomonadati</taxon>
        <taxon>Thermodesulfobacteriota</taxon>
        <taxon>Syntrophobacteria</taxon>
        <taxon>Syntrophobacterales</taxon>
        <taxon>Syntrophobacteraceae</taxon>
        <taxon>Desulforhabdus</taxon>
    </lineage>
</organism>